<organism evidence="2 3">
    <name type="scientific">Pinctada imbricata</name>
    <name type="common">Atlantic pearl-oyster</name>
    <name type="synonym">Pinctada martensii</name>
    <dbReference type="NCBI Taxonomy" id="66713"/>
    <lineage>
        <taxon>Eukaryota</taxon>
        <taxon>Metazoa</taxon>
        <taxon>Spiralia</taxon>
        <taxon>Lophotrochozoa</taxon>
        <taxon>Mollusca</taxon>
        <taxon>Bivalvia</taxon>
        <taxon>Autobranchia</taxon>
        <taxon>Pteriomorphia</taxon>
        <taxon>Pterioida</taxon>
        <taxon>Pterioidea</taxon>
        <taxon>Pteriidae</taxon>
        <taxon>Pinctada</taxon>
    </lineage>
</organism>
<feature type="domain" description="YqaJ viral recombinase" evidence="1">
    <location>
        <begin position="73"/>
        <end position="157"/>
    </location>
</feature>
<keyword evidence="3" id="KW-1185">Reference proteome</keyword>
<name>A0AA88YAJ6_PINIB</name>
<dbReference type="Pfam" id="PF09588">
    <property type="entry name" value="YqaJ"/>
    <property type="match status" value="1"/>
</dbReference>
<dbReference type="InterPro" id="IPR011335">
    <property type="entry name" value="Restrct_endonuc-II-like"/>
</dbReference>
<evidence type="ECO:0000259" key="1">
    <source>
        <dbReference type="Pfam" id="PF09588"/>
    </source>
</evidence>
<dbReference type="GO" id="GO:0006281">
    <property type="term" value="P:DNA repair"/>
    <property type="evidence" value="ECO:0007669"/>
    <property type="project" value="UniProtKB-ARBA"/>
</dbReference>
<comment type="caution">
    <text evidence="2">The sequence shown here is derived from an EMBL/GenBank/DDBJ whole genome shotgun (WGS) entry which is preliminary data.</text>
</comment>
<proteinExistence type="predicted"/>
<dbReference type="PANTHER" id="PTHR46609:SF8">
    <property type="entry name" value="YQAJ VIRAL RECOMBINASE DOMAIN-CONTAINING PROTEIN"/>
    <property type="match status" value="1"/>
</dbReference>
<dbReference type="InterPro" id="IPR051703">
    <property type="entry name" value="NF-kappa-B_Signaling_Reg"/>
</dbReference>
<sequence length="194" mass="22438">MQLVMGTKRSRKRYSLTRDNQHRDFHLSRSLQQLKELKRVFPNTGLSQLWHIPDETPHVAFEEEVYSTVDPREVSMQSLVYHTLAKQVQWGIDHEKTALNDYLLIQSAISKISVEEAGLTLYPTHSFLGASSDGWISDPSLPHAVRKVCLEIKCPYSIKGTVITDREVEELLQYKDFCLERTEQGPQLKRSHPY</sequence>
<evidence type="ECO:0000313" key="2">
    <source>
        <dbReference type="EMBL" id="KAK3101380.1"/>
    </source>
</evidence>
<dbReference type="SUPFAM" id="SSF52980">
    <property type="entry name" value="Restriction endonuclease-like"/>
    <property type="match status" value="1"/>
</dbReference>
<evidence type="ECO:0000313" key="3">
    <source>
        <dbReference type="Proteomes" id="UP001186944"/>
    </source>
</evidence>
<dbReference type="AlphaFoldDB" id="A0AA88YAJ6"/>
<dbReference type="PANTHER" id="PTHR46609">
    <property type="entry name" value="EXONUCLEASE, PHAGE-TYPE/RECB, C-TERMINAL DOMAIN-CONTAINING PROTEIN"/>
    <property type="match status" value="1"/>
</dbReference>
<dbReference type="EMBL" id="VSWD01000005">
    <property type="protein sequence ID" value="KAK3101380.1"/>
    <property type="molecule type" value="Genomic_DNA"/>
</dbReference>
<gene>
    <name evidence="2" type="ORF">FSP39_003115</name>
</gene>
<protein>
    <recommendedName>
        <fullName evidence="1">YqaJ viral recombinase domain-containing protein</fullName>
    </recommendedName>
</protein>
<accession>A0AA88YAJ6</accession>
<dbReference type="InterPro" id="IPR019080">
    <property type="entry name" value="YqaJ_viral_recombinase"/>
</dbReference>
<dbReference type="Gene3D" id="3.90.320.10">
    <property type="match status" value="1"/>
</dbReference>
<dbReference type="InterPro" id="IPR011604">
    <property type="entry name" value="PDDEXK-like_dom_sf"/>
</dbReference>
<dbReference type="Proteomes" id="UP001186944">
    <property type="component" value="Unassembled WGS sequence"/>
</dbReference>
<reference evidence="2" key="1">
    <citation type="submission" date="2019-08" db="EMBL/GenBank/DDBJ databases">
        <title>The improved chromosome-level genome for the pearl oyster Pinctada fucata martensii using PacBio sequencing and Hi-C.</title>
        <authorList>
            <person name="Zheng Z."/>
        </authorList>
    </citation>
    <scope>NUCLEOTIDE SEQUENCE</scope>
    <source>
        <strain evidence="2">ZZ-2019</strain>
        <tissue evidence="2">Adductor muscle</tissue>
    </source>
</reference>